<protein>
    <submittedName>
        <fullName evidence="1">Hydrolase, haloacid dehalogenase-like family</fullName>
    </submittedName>
</protein>
<dbReference type="GO" id="GO:0016787">
    <property type="term" value="F:hydrolase activity"/>
    <property type="evidence" value="ECO:0007669"/>
    <property type="project" value="UniProtKB-KW"/>
</dbReference>
<dbReference type="PATRIC" id="fig|1056511.3.peg.4188"/>
<dbReference type="Gene3D" id="3.40.50.1000">
    <property type="entry name" value="HAD superfamily/HAD-like"/>
    <property type="match status" value="1"/>
</dbReference>
<reference evidence="1 2" key="1">
    <citation type="submission" date="2012-12" db="EMBL/GenBank/DDBJ databases">
        <title>Genome Assembly of Photobacterium sp. AK15.</title>
        <authorList>
            <person name="Khatri I."/>
            <person name="Vaidya B."/>
            <person name="Srinivas T.N.R."/>
            <person name="Subramanian S."/>
            <person name="Pinnaka A."/>
        </authorList>
    </citation>
    <scope>NUCLEOTIDE SEQUENCE [LARGE SCALE GENOMIC DNA]</scope>
    <source>
        <strain evidence="1 2">AK15</strain>
    </source>
</reference>
<dbReference type="Proteomes" id="UP000011134">
    <property type="component" value="Unassembled WGS sequence"/>
</dbReference>
<evidence type="ECO:0000313" key="2">
    <source>
        <dbReference type="Proteomes" id="UP000011134"/>
    </source>
</evidence>
<dbReference type="SUPFAM" id="SSF56784">
    <property type="entry name" value="HAD-like"/>
    <property type="match status" value="1"/>
</dbReference>
<dbReference type="Pfam" id="PF13419">
    <property type="entry name" value="HAD_2"/>
    <property type="match status" value="1"/>
</dbReference>
<dbReference type="InterPro" id="IPR023214">
    <property type="entry name" value="HAD_sf"/>
</dbReference>
<keyword evidence="2" id="KW-1185">Reference proteome</keyword>
<name>L8J8E2_9GAMM</name>
<dbReference type="EMBL" id="AMZO01000035">
    <property type="protein sequence ID" value="ELR63804.1"/>
    <property type="molecule type" value="Genomic_DNA"/>
</dbReference>
<dbReference type="RefSeq" id="WP_007469811.1">
    <property type="nucleotide sequence ID" value="NZ_AMZO01000035.1"/>
</dbReference>
<dbReference type="AlphaFoldDB" id="L8J8E2"/>
<dbReference type="OrthoDB" id="9807630at2"/>
<dbReference type="InterPro" id="IPR036412">
    <property type="entry name" value="HAD-like_sf"/>
</dbReference>
<dbReference type="InterPro" id="IPR041492">
    <property type="entry name" value="HAD_2"/>
</dbReference>
<sequence length="218" mass="24568">MKLLLIDIDGALVDCDRLDTECYSRAIEDVVGVKVDTDWSQYRNVTESGVLDEIIAKHEVQGSRSQIHRKVELRYLERMREFLAENPAELSLIQGAKEFIEQMKTRNDTHLAIATGGWESVAKLKLRTLGIDLSGITFASSSDAMSRTEIMALAAFRAKQDSGNTFVRRVFFGHGDWNKFASSELGYDFVAVGDDCQHHTHIPNFVHYQSAFSQLAIH</sequence>
<keyword evidence="1" id="KW-0378">Hydrolase</keyword>
<dbReference type="InterPro" id="IPR023198">
    <property type="entry name" value="PGP-like_dom2"/>
</dbReference>
<evidence type="ECO:0000313" key="1">
    <source>
        <dbReference type="EMBL" id="ELR63804.1"/>
    </source>
</evidence>
<accession>L8J8E2</accession>
<organism evidence="1 2">
    <name type="scientific">Photobacterium marinum</name>
    <dbReference type="NCBI Taxonomy" id="1056511"/>
    <lineage>
        <taxon>Bacteria</taxon>
        <taxon>Pseudomonadati</taxon>
        <taxon>Pseudomonadota</taxon>
        <taxon>Gammaproteobacteria</taxon>
        <taxon>Vibrionales</taxon>
        <taxon>Vibrionaceae</taxon>
        <taxon>Photobacterium</taxon>
    </lineage>
</organism>
<comment type="caution">
    <text evidence="1">The sequence shown here is derived from an EMBL/GenBank/DDBJ whole genome shotgun (WGS) entry which is preliminary data.</text>
</comment>
<gene>
    <name evidence="1" type="ORF">C942_03263</name>
</gene>
<dbReference type="Gene3D" id="1.10.150.240">
    <property type="entry name" value="Putative phosphatase, domain 2"/>
    <property type="match status" value="1"/>
</dbReference>
<proteinExistence type="predicted"/>